<feature type="region of interest" description="Disordered" evidence="1">
    <location>
        <begin position="1"/>
        <end position="25"/>
    </location>
</feature>
<organism evidence="2 3">
    <name type="scientific">Streptomyces swartbergensis</name>
    <dbReference type="NCBI Taxonomy" id="487165"/>
    <lineage>
        <taxon>Bacteria</taxon>
        <taxon>Bacillati</taxon>
        <taxon>Actinomycetota</taxon>
        <taxon>Actinomycetes</taxon>
        <taxon>Kitasatosporales</taxon>
        <taxon>Streptomycetaceae</taxon>
        <taxon>Streptomyces</taxon>
    </lineage>
</organism>
<proteinExistence type="predicted"/>
<evidence type="ECO:0000313" key="3">
    <source>
        <dbReference type="Proteomes" id="UP000195105"/>
    </source>
</evidence>
<dbReference type="Pfam" id="PF19979">
    <property type="entry name" value="DUF6415"/>
    <property type="match status" value="1"/>
</dbReference>
<protein>
    <submittedName>
        <fullName evidence="2">Uncharacterized protein</fullName>
    </submittedName>
</protein>
<evidence type="ECO:0000313" key="2">
    <source>
        <dbReference type="EMBL" id="OUD00492.1"/>
    </source>
</evidence>
<gene>
    <name evidence="2" type="ORF">CA983_25340</name>
</gene>
<sequence>MAHAVRSIDTMGATTPTTGAEDPPDLATLRETAQLVLGPNSGPDALPPDEEVDTLIATLRGHLQLLMPEVEQAAGWLPNNSPTRYGALVCVGEARRRLRASQPSFGWLGGSVMYARRLARILGTLCDHYEIVSAGVAETPEQTAFVHWADHCVTCPTCRAMDDEGVNLGLACETHDRLHDQYREARSRGRARVGHRLPVEAPA</sequence>
<evidence type="ECO:0000256" key="1">
    <source>
        <dbReference type="SAM" id="MobiDB-lite"/>
    </source>
</evidence>
<dbReference type="EMBL" id="NGFN01000175">
    <property type="protein sequence ID" value="OUD00492.1"/>
    <property type="molecule type" value="Genomic_DNA"/>
</dbReference>
<comment type="caution">
    <text evidence="2">The sequence shown here is derived from an EMBL/GenBank/DDBJ whole genome shotgun (WGS) entry which is preliminary data.</text>
</comment>
<accession>A0A243RZ47</accession>
<reference evidence="2 3" key="1">
    <citation type="submission" date="2017-05" db="EMBL/GenBank/DDBJ databases">
        <title>Biotechnological potential of actinobacteria isolated from South African environments.</title>
        <authorList>
            <person name="Le Roes-Hill M."/>
            <person name="Prins A."/>
            <person name="Durrell K.A."/>
        </authorList>
    </citation>
    <scope>NUCLEOTIDE SEQUENCE [LARGE SCALE GENOMIC DNA]</scope>
    <source>
        <strain evidence="2 3">HMC13</strain>
    </source>
</reference>
<dbReference type="Proteomes" id="UP000195105">
    <property type="component" value="Unassembled WGS sequence"/>
</dbReference>
<name>A0A243RZ47_9ACTN</name>
<dbReference type="AlphaFoldDB" id="A0A243RZ47"/>
<keyword evidence="3" id="KW-1185">Reference proteome</keyword>
<dbReference type="InterPro" id="IPR046300">
    <property type="entry name" value="DUF6415"/>
</dbReference>